<organism evidence="2 3">
    <name type="scientific">Camelimonas lactis</name>
    <dbReference type="NCBI Taxonomy" id="659006"/>
    <lineage>
        <taxon>Bacteria</taxon>
        <taxon>Pseudomonadati</taxon>
        <taxon>Pseudomonadota</taxon>
        <taxon>Alphaproteobacteria</taxon>
        <taxon>Hyphomicrobiales</taxon>
        <taxon>Chelatococcaceae</taxon>
        <taxon>Camelimonas</taxon>
    </lineage>
</organism>
<sequence>MRAVPEGFAARLASETTTLAHCWRLARADGVVLGFTDHDRDIAFGDVVYAAATGLEAAERTAELGFAIGGGEAAGVLTSAAITGDDIMAGRYDGARVEIWLVDWREPQHRLLLDVGGIGEVSRSDHAFTAELRSVMHRLDETRGGVYRAACAADLGDARCGVDLDRPGMRAAGTVAEPGDSRSSFRCDGLAGYASGWFTHGRFVWTSGANAGAVFAVKQHHALAGVVALMLWGETVQPVAAGDAFTVTAGCDRSLESCRDRFANVANFRGFPHMPGNDFAIGRGASGRGAMDGGSMFR</sequence>
<feature type="domain" description="Bacteriophage phiJL001 Gp84 C-terminal" evidence="1">
    <location>
        <begin position="196"/>
        <end position="278"/>
    </location>
</feature>
<dbReference type="AlphaFoldDB" id="A0A4R2GTY8"/>
<dbReference type="NCBIfam" id="TIGR02218">
    <property type="entry name" value="phg_TIGR02218"/>
    <property type="match status" value="1"/>
</dbReference>
<evidence type="ECO:0000313" key="3">
    <source>
        <dbReference type="Proteomes" id="UP000294881"/>
    </source>
</evidence>
<reference evidence="2 3" key="1">
    <citation type="submission" date="2019-03" db="EMBL/GenBank/DDBJ databases">
        <title>Genomic Encyclopedia of Type Strains, Phase IV (KMG-IV): sequencing the most valuable type-strain genomes for metagenomic binning, comparative biology and taxonomic classification.</title>
        <authorList>
            <person name="Goeker M."/>
        </authorList>
    </citation>
    <scope>NUCLEOTIDE SEQUENCE [LARGE SCALE GENOMIC DNA]</scope>
    <source>
        <strain evidence="2 3">DSM 22958</strain>
    </source>
</reference>
<dbReference type="RefSeq" id="WP_132004831.1">
    <property type="nucleotide sequence ID" value="NZ_JBHUNN010000002.1"/>
</dbReference>
<evidence type="ECO:0000259" key="1">
    <source>
        <dbReference type="Pfam" id="PF09356"/>
    </source>
</evidence>
<keyword evidence="3" id="KW-1185">Reference proteome</keyword>
<accession>A0A4R2GTY8</accession>
<comment type="caution">
    <text evidence="2">The sequence shown here is derived from an EMBL/GenBank/DDBJ whole genome shotgun (WGS) entry which is preliminary data.</text>
</comment>
<dbReference type="EMBL" id="SLWL01000004">
    <property type="protein sequence ID" value="TCO14110.1"/>
    <property type="molecule type" value="Genomic_DNA"/>
</dbReference>
<dbReference type="InterPro" id="IPR011928">
    <property type="entry name" value="Phage_phiJL001_Gp84"/>
</dbReference>
<gene>
    <name evidence="2" type="ORF">EV666_10462</name>
</gene>
<dbReference type="Proteomes" id="UP000294881">
    <property type="component" value="Unassembled WGS sequence"/>
</dbReference>
<dbReference type="OrthoDB" id="1633386at2"/>
<protein>
    <submittedName>
        <fullName evidence="2">Putative phage protein (TIGR02218 family)</fullName>
    </submittedName>
</protein>
<evidence type="ECO:0000313" key="2">
    <source>
        <dbReference type="EMBL" id="TCO14110.1"/>
    </source>
</evidence>
<dbReference type="InterPro" id="IPR018964">
    <property type="entry name" value="Phage_phiJL001_Gp84_C"/>
</dbReference>
<dbReference type="Pfam" id="PF09356">
    <property type="entry name" value="Phage_BR0599"/>
    <property type="match status" value="1"/>
</dbReference>
<dbReference type="Pfam" id="PF09931">
    <property type="entry name" value="Phage_phiJL001_Gp84_N"/>
    <property type="match status" value="1"/>
</dbReference>
<proteinExistence type="predicted"/>
<name>A0A4R2GTY8_9HYPH</name>